<accession>A0A9Q1BW01</accession>
<dbReference type="Proteomes" id="UP001152320">
    <property type="component" value="Chromosome 10"/>
</dbReference>
<organism evidence="1 2">
    <name type="scientific">Holothuria leucospilota</name>
    <name type="common">Black long sea cucumber</name>
    <name type="synonym">Mertensiothuria leucospilota</name>
    <dbReference type="NCBI Taxonomy" id="206669"/>
    <lineage>
        <taxon>Eukaryota</taxon>
        <taxon>Metazoa</taxon>
        <taxon>Echinodermata</taxon>
        <taxon>Eleutherozoa</taxon>
        <taxon>Echinozoa</taxon>
        <taxon>Holothuroidea</taxon>
        <taxon>Aspidochirotacea</taxon>
        <taxon>Aspidochirotida</taxon>
        <taxon>Holothuriidae</taxon>
        <taxon>Holothuria</taxon>
    </lineage>
</organism>
<dbReference type="AlphaFoldDB" id="A0A9Q1BW01"/>
<dbReference type="InterPro" id="IPR036322">
    <property type="entry name" value="WD40_repeat_dom_sf"/>
</dbReference>
<sequence>MPAEIGTVAMVTVGAPNLLVSGSNPRPIHRIQHQRFTEQKGWHLKDISLSSAGHFAISGGNYNTGQTFIDLYFIKSFDSSALIKLLWTKEFSKYANDWERLVSILNDFDEMVTSVVDELAIVNTNEGKSLGSCKVSGTVTCLAVNGGDIFIGFLRSTEVKVYGRDLRQQRTINLDDIGAGDSLWDMAVTSEGLFVRSFRGKALLFGENDGKLRHTVRDSKHSPACSVGSCLRDNTLCVLYNWNKIVIYSLSEYKCVSIVRVEKDVDVVRLLNGDGIVTGNWKNGEIQIYTLLRQKLVKAPTM</sequence>
<keyword evidence="2" id="KW-1185">Reference proteome</keyword>
<comment type="caution">
    <text evidence="1">The sequence shown here is derived from an EMBL/GenBank/DDBJ whole genome shotgun (WGS) entry which is preliminary data.</text>
</comment>
<name>A0A9Q1BW01_HOLLE</name>
<dbReference type="Gene3D" id="2.130.10.10">
    <property type="entry name" value="YVTN repeat-like/Quinoprotein amine dehydrogenase"/>
    <property type="match status" value="1"/>
</dbReference>
<dbReference type="SUPFAM" id="SSF50978">
    <property type="entry name" value="WD40 repeat-like"/>
    <property type="match status" value="1"/>
</dbReference>
<gene>
    <name evidence="1" type="ORF">HOLleu_21125</name>
</gene>
<reference evidence="1" key="1">
    <citation type="submission" date="2021-10" db="EMBL/GenBank/DDBJ databases">
        <title>Tropical sea cucumber genome reveals ecological adaptation and Cuvierian tubules defense mechanism.</title>
        <authorList>
            <person name="Chen T."/>
        </authorList>
    </citation>
    <scope>NUCLEOTIDE SEQUENCE</scope>
    <source>
        <strain evidence="1">Nanhai2018</strain>
        <tissue evidence="1">Muscle</tissue>
    </source>
</reference>
<evidence type="ECO:0000313" key="2">
    <source>
        <dbReference type="Proteomes" id="UP001152320"/>
    </source>
</evidence>
<dbReference type="InterPro" id="IPR015943">
    <property type="entry name" value="WD40/YVTN_repeat-like_dom_sf"/>
</dbReference>
<proteinExistence type="predicted"/>
<dbReference type="EMBL" id="JAIZAY010000010">
    <property type="protein sequence ID" value="KAJ8034338.1"/>
    <property type="molecule type" value="Genomic_DNA"/>
</dbReference>
<evidence type="ECO:0000313" key="1">
    <source>
        <dbReference type="EMBL" id="KAJ8034338.1"/>
    </source>
</evidence>
<protein>
    <submittedName>
        <fullName evidence="1">Uncharacterized protein</fullName>
    </submittedName>
</protein>